<gene>
    <name evidence="1" type="ORF">SporoS204_13525</name>
</gene>
<evidence type="ECO:0000313" key="2">
    <source>
        <dbReference type="Proteomes" id="UP000192486"/>
    </source>
</evidence>
<evidence type="ECO:0000313" key="1">
    <source>
        <dbReference type="EMBL" id="ARF15080.1"/>
    </source>
</evidence>
<dbReference type="Proteomes" id="UP000192486">
    <property type="component" value="Chromosome"/>
</dbReference>
<sequence length="219" mass="26355">MEKRTYIDYLYFGYKKAKHFVTIETSFTDPVDILLFEKDLKSNIDDLYELLENPEKLLQEIKLMKGYLYFFPKSNGANDEVRMRPKVSFPFKYQVLWATIVLIIGEWFDTNERIKNTYSICDENIRDKFNWMVPWSFNGRIKRLSNTQALEGNNSWTSSYIHYNDKRLYESHQMALRKFNSYKTNEIDKMLNFCLPVYQTNQTLFRIVLDLYDAQVNKI</sequence>
<protein>
    <submittedName>
        <fullName evidence="1">Uncharacterized protein</fullName>
    </submittedName>
</protein>
<name>A0ABN4YYP8_SPOUR</name>
<keyword evidence="2" id="KW-1185">Reference proteome</keyword>
<dbReference type="RefSeq" id="WP_029052538.1">
    <property type="nucleotide sequence ID" value="NZ_CP015108.1"/>
</dbReference>
<proteinExistence type="predicted"/>
<reference evidence="1 2" key="1">
    <citation type="submission" date="2016-04" db="EMBL/GenBank/DDBJ databases">
        <title>Comparative Genomics and Epigenetics of Sporosarcina ureae.</title>
        <authorList>
            <person name="Oliver A.S."/>
            <person name="Cooper K.K."/>
        </authorList>
    </citation>
    <scope>NUCLEOTIDE SEQUENCE [LARGE SCALE GENOMIC DNA]</scope>
    <source>
        <strain evidence="1 2">S204</strain>
    </source>
</reference>
<dbReference type="EMBL" id="CP015108">
    <property type="protein sequence ID" value="ARF15080.1"/>
    <property type="molecule type" value="Genomic_DNA"/>
</dbReference>
<organism evidence="1 2">
    <name type="scientific">Sporosarcina ureae</name>
    <dbReference type="NCBI Taxonomy" id="1571"/>
    <lineage>
        <taxon>Bacteria</taxon>
        <taxon>Bacillati</taxon>
        <taxon>Bacillota</taxon>
        <taxon>Bacilli</taxon>
        <taxon>Bacillales</taxon>
        <taxon>Caryophanaceae</taxon>
        <taxon>Sporosarcina</taxon>
    </lineage>
</organism>
<accession>A0ABN4YYP8</accession>